<dbReference type="SUPFAM" id="SSF52540">
    <property type="entry name" value="P-loop containing nucleoside triphosphate hydrolases"/>
    <property type="match status" value="1"/>
</dbReference>
<evidence type="ECO:0000259" key="2">
    <source>
        <dbReference type="Pfam" id="PF24883"/>
    </source>
</evidence>
<dbReference type="Gene3D" id="3.40.50.300">
    <property type="entry name" value="P-loop containing nucleotide triphosphate hydrolases"/>
    <property type="match status" value="1"/>
</dbReference>
<dbReference type="InterPro" id="IPR056884">
    <property type="entry name" value="NPHP3-like_N"/>
</dbReference>
<organism evidence="3 4">
    <name type="scientific">Trichodelitschia bisporula</name>
    <dbReference type="NCBI Taxonomy" id="703511"/>
    <lineage>
        <taxon>Eukaryota</taxon>
        <taxon>Fungi</taxon>
        <taxon>Dikarya</taxon>
        <taxon>Ascomycota</taxon>
        <taxon>Pezizomycotina</taxon>
        <taxon>Dothideomycetes</taxon>
        <taxon>Dothideomycetes incertae sedis</taxon>
        <taxon>Phaeotrichales</taxon>
        <taxon>Phaeotrichaceae</taxon>
        <taxon>Trichodelitschia</taxon>
    </lineage>
</organism>
<dbReference type="OrthoDB" id="674604at2759"/>
<dbReference type="InterPro" id="IPR027417">
    <property type="entry name" value="P-loop_NTPase"/>
</dbReference>
<reference evidence="3" key="1">
    <citation type="journal article" date="2020" name="Stud. Mycol.">
        <title>101 Dothideomycetes genomes: a test case for predicting lifestyles and emergence of pathogens.</title>
        <authorList>
            <person name="Haridas S."/>
            <person name="Albert R."/>
            <person name="Binder M."/>
            <person name="Bloem J."/>
            <person name="Labutti K."/>
            <person name="Salamov A."/>
            <person name="Andreopoulos B."/>
            <person name="Baker S."/>
            <person name="Barry K."/>
            <person name="Bills G."/>
            <person name="Bluhm B."/>
            <person name="Cannon C."/>
            <person name="Castanera R."/>
            <person name="Culley D."/>
            <person name="Daum C."/>
            <person name="Ezra D."/>
            <person name="Gonzalez J."/>
            <person name="Henrissat B."/>
            <person name="Kuo A."/>
            <person name="Liang C."/>
            <person name="Lipzen A."/>
            <person name="Lutzoni F."/>
            <person name="Magnuson J."/>
            <person name="Mondo S."/>
            <person name="Nolan M."/>
            <person name="Ohm R."/>
            <person name="Pangilinan J."/>
            <person name="Park H.-J."/>
            <person name="Ramirez L."/>
            <person name="Alfaro M."/>
            <person name="Sun H."/>
            <person name="Tritt A."/>
            <person name="Yoshinaga Y."/>
            <person name="Zwiers L.-H."/>
            <person name="Turgeon B."/>
            <person name="Goodwin S."/>
            <person name="Spatafora J."/>
            <person name="Crous P."/>
            <person name="Grigoriev I."/>
        </authorList>
    </citation>
    <scope>NUCLEOTIDE SEQUENCE</scope>
    <source>
        <strain evidence="3">CBS 262.69</strain>
    </source>
</reference>
<evidence type="ECO:0000313" key="3">
    <source>
        <dbReference type="EMBL" id="KAF2396585.1"/>
    </source>
</evidence>
<accession>A0A6G1HLE3</accession>
<proteinExistence type="predicted"/>
<protein>
    <recommendedName>
        <fullName evidence="2">Nephrocystin 3-like N-terminal domain-containing protein</fullName>
    </recommendedName>
</protein>
<feature type="domain" description="Nephrocystin 3-like N-terminal" evidence="2">
    <location>
        <begin position="44"/>
        <end position="93"/>
    </location>
</feature>
<dbReference type="EMBL" id="ML996706">
    <property type="protein sequence ID" value="KAF2396585.1"/>
    <property type="molecule type" value="Genomic_DNA"/>
</dbReference>
<dbReference type="AlphaFoldDB" id="A0A6G1HLE3"/>
<dbReference type="Proteomes" id="UP000799640">
    <property type="component" value="Unassembled WGS sequence"/>
</dbReference>
<evidence type="ECO:0000313" key="4">
    <source>
        <dbReference type="Proteomes" id="UP000799640"/>
    </source>
</evidence>
<gene>
    <name evidence="3" type="ORF">EJ06DRAFT_483417</name>
</gene>
<dbReference type="Pfam" id="PF24883">
    <property type="entry name" value="NPHP3_N"/>
    <property type="match status" value="1"/>
</dbReference>
<evidence type="ECO:0000256" key="1">
    <source>
        <dbReference type="ARBA" id="ARBA00022737"/>
    </source>
</evidence>
<sequence length="93" mass="10152">MLTSREDLNTVLKILPTAEEAPFNAYRCQDAPTCLPGTRVNLLQEIHSWANEENSPSIFWLSGLAGTGKSTVARTVATRCSVEESLGASFFFS</sequence>
<keyword evidence="4" id="KW-1185">Reference proteome</keyword>
<name>A0A6G1HLE3_9PEZI</name>
<keyword evidence="1" id="KW-0677">Repeat</keyword>